<keyword evidence="1" id="KW-0472">Membrane</keyword>
<dbReference type="OrthoDB" id="48209at2"/>
<name>B2A630_NATTJ</name>
<protein>
    <submittedName>
        <fullName evidence="2">Uncharacterized protein</fullName>
    </submittedName>
</protein>
<dbReference type="RefSeq" id="WP_012448312.1">
    <property type="nucleotide sequence ID" value="NC_010718.1"/>
</dbReference>
<organism evidence="2 3">
    <name type="scientific">Natranaerobius thermophilus (strain ATCC BAA-1301 / DSM 18059 / JW/NM-WN-LF)</name>
    <dbReference type="NCBI Taxonomy" id="457570"/>
    <lineage>
        <taxon>Bacteria</taxon>
        <taxon>Bacillati</taxon>
        <taxon>Bacillota</taxon>
        <taxon>Clostridia</taxon>
        <taxon>Natranaerobiales</taxon>
        <taxon>Natranaerobiaceae</taxon>
        <taxon>Natranaerobius</taxon>
    </lineage>
</organism>
<dbReference type="EMBL" id="CP001034">
    <property type="protein sequence ID" value="ACB85447.1"/>
    <property type="molecule type" value="Genomic_DNA"/>
</dbReference>
<evidence type="ECO:0000313" key="3">
    <source>
        <dbReference type="Proteomes" id="UP000001683"/>
    </source>
</evidence>
<dbReference type="AlphaFoldDB" id="B2A630"/>
<sequence>MTIINSNRVLIWEVAGILFVIIVGSFLHFLYELLELPLVGIISPVNESLFEHLKLGFWSIVFFSLIQYIFLNDQVNNFLVAKAVAILILQSFIMLFFFSYTAITEEPIVFLDIMSYIFGTVLAYSVSYKTLISSELREFYSLMAGSFIIIHGTLLAYFTYNRPDHWFFHPLIELMIHFII</sequence>
<dbReference type="InterPro" id="IPR045407">
    <property type="entry name" value="DUF6512"/>
</dbReference>
<keyword evidence="3" id="KW-1185">Reference proteome</keyword>
<evidence type="ECO:0000256" key="1">
    <source>
        <dbReference type="SAM" id="Phobius"/>
    </source>
</evidence>
<gene>
    <name evidence="2" type="ordered locus">Nther_1875</name>
</gene>
<feature type="transmembrane region" description="Helical" evidence="1">
    <location>
        <begin position="108"/>
        <end position="127"/>
    </location>
</feature>
<dbReference type="Pfam" id="PF20122">
    <property type="entry name" value="DUF6512"/>
    <property type="match status" value="1"/>
</dbReference>
<reference evidence="2 3" key="2">
    <citation type="journal article" date="2011" name="J. Bacteriol.">
        <title>Complete genome sequence of the anaerobic, halophilic alkalithermophile Natranaerobius thermophilus JW/NM-WN-LF.</title>
        <authorList>
            <person name="Zhao B."/>
            <person name="Mesbah N.M."/>
            <person name="Dalin E."/>
            <person name="Goodwin L."/>
            <person name="Nolan M."/>
            <person name="Pitluck S."/>
            <person name="Chertkov O."/>
            <person name="Brettin T.S."/>
            <person name="Han J."/>
            <person name="Larimer F.W."/>
            <person name="Land M.L."/>
            <person name="Hauser L."/>
            <person name="Kyrpides N."/>
            <person name="Wiegel J."/>
        </authorList>
    </citation>
    <scope>NUCLEOTIDE SEQUENCE [LARGE SCALE GENOMIC DNA]</scope>
    <source>
        <strain evidence="3">ATCC BAA-1301 / DSM 18059 / JW/NM-WN-LF</strain>
    </source>
</reference>
<accession>B2A630</accession>
<feature type="transmembrane region" description="Helical" evidence="1">
    <location>
        <begin position="9"/>
        <end position="31"/>
    </location>
</feature>
<dbReference type="KEGG" id="nth:Nther_1875"/>
<feature type="transmembrane region" description="Helical" evidence="1">
    <location>
        <begin position="139"/>
        <end position="160"/>
    </location>
</feature>
<dbReference type="eggNOG" id="ENOG50330VC">
    <property type="taxonomic scope" value="Bacteria"/>
</dbReference>
<dbReference type="HOGENOM" id="CLU_111486_0_0_9"/>
<proteinExistence type="predicted"/>
<reference evidence="2 3" key="1">
    <citation type="submission" date="2008-04" db="EMBL/GenBank/DDBJ databases">
        <title>Complete sequence of chromosome of Natranaerobius thermophilus JW/NM-WN-LF.</title>
        <authorList>
            <consortium name="US DOE Joint Genome Institute"/>
            <person name="Copeland A."/>
            <person name="Lucas S."/>
            <person name="Lapidus A."/>
            <person name="Glavina del Rio T."/>
            <person name="Dalin E."/>
            <person name="Tice H."/>
            <person name="Bruce D."/>
            <person name="Goodwin L."/>
            <person name="Pitluck S."/>
            <person name="Chertkov O."/>
            <person name="Brettin T."/>
            <person name="Detter J.C."/>
            <person name="Han C."/>
            <person name="Kuske C.R."/>
            <person name="Schmutz J."/>
            <person name="Larimer F."/>
            <person name="Land M."/>
            <person name="Hauser L."/>
            <person name="Kyrpides N."/>
            <person name="Lykidis A."/>
            <person name="Mesbah N.M."/>
            <person name="Wiegel J."/>
        </authorList>
    </citation>
    <scope>NUCLEOTIDE SEQUENCE [LARGE SCALE GENOMIC DNA]</scope>
    <source>
        <strain evidence="3">ATCC BAA-1301 / DSM 18059 / JW/NM-WN-LF</strain>
    </source>
</reference>
<feature type="transmembrane region" description="Helical" evidence="1">
    <location>
        <begin position="83"/>
        <end position="102"/>
    </location>
</feature>
<dbReference type="InParanoid" id="B2A630"/>
<feature type="transmembrane region" description="Helical" evidence="1">
    <location>
        <begin position="55"/>
        <end position="71"/>
    </location>
</feature>
<evidence type="ECO:0000313" key="2">
    <source>
        <dbReference type="EMBL" id="ACB85447.1"/>
    </source>
</evidence>
<keyword evidence="1" id="KW-1133">Transmembrane helix</keyword>
<dbReference type="Proteomes" id="UP000001683">
    <property type="component" value="Chromosome"/>
</dbReference>
<dbReference type="STRING" id="457570.Nther_1875"/>
<keyword evidence="1" id="KW-0812">Transmembrane</keyword>